<reference evidence="4 5" key="2">
    <citation type="submission" date="2018-12" db="EMBL/GenBank/DDBJ databases">
        <title>Simiduia agarivorans gen. nov., sp. nov., a marine, agarolytic bacterium isolated from shallow coastal water from Keelung, Taiwan.</title>
        <authorList>
            <person name="Shieh W.Y."/>
        </authorList>
    </citation>
    <scope>NUCLEOTIDE SEQUENCE [LARGE SCALE GENOMIC DNA]</scope>
    <source>
        <strain evidence="4 5">GTF-13</strain>
    </source>
</reference>
<dbReference type="RefSeq" id="WP_125017659.1">
    <property type="nucleotide sequence ID" value="NZ_QWEZ01000002.1"/>
</dbReference>
<dbReference type="InterPro" id="IPR029787">
    <property type="entry name" value="Nucleotide_cyclase"/>
</dbReference>
<name>A0A3P3VKE1_9GAMM</name>
<dbReference type="InterPro" id="IPR003660">
    <property type="entry name" value="HAMP_dom"/>
</dbReference>
<evidence type="ECO:0000256" key="1">
    <source>
        <dbReference type="SAM" id="Phobius"/>
    </source>
</evidence>
<reference evidence="4 5" key="1">
    <citation type="submission" date="2018-08" db="EMBL/GenBank/DDBJ databases">
        <authorList>
            <person name="Khan S.A."/>
        </authorList>
    </citation>
    <scope>NUCLEOTIDE SEQUENCE [LARGE SCALE GENOMIC DNA]</scope>
    <source>
        <strain evidence="4 5">GTF-13</strain>
    </source>
</reference>
<dbReference type="PROSITE" id="PS50885">
    <property type="entry name" value="HAMP"/>
    <property type="match status" value="1"/>
</dbReference>
<evidence type="ECO:0000313" key="5">
    <source>
        <dbReference type="Proteomes" id="UP000280792"/>
    </source>
</evidence>
<comment type="caution">
    <text evidence="4">The sequence shown here is derived from an EMBL/GenBank/DDBJ whole genome shotgun (WGS) entry which is preliminary data.</text>
</comment>
<proteinExistence type="predicted"/>
<keyword evidence="1" id="KW-0472">Membrane</keyword>
<dbReference type="EMBL" id="QWEZ01000002">
    <property type="protein sequence ID" value="RRJ83201.1"/>
    <property type="molecule type" value="Genomic_DNA"/>
</dbReference>
<dbReference type="SUPFAM" id="SSF55073">
    <property type="entry name" value="Nucleotide cyclase"/>
    <property type="match status" value="1"/>
</dbReference>
<evidence type="ECO:0000313" key="4">
    <source>
        <dbReference type="EMBL" id="RRJ83201.1"/>
    </source>
</evidence>
<dbReference type="GO" id="GO:0004016">
    <property type="term" value="F:adenylate cyclase activity"/>
    <property type="evidence" value="ECO:0007669"/>
    <property type="project" value="UniProtKB-ARBA"/>
</dbReference>
<dbReference type="Pfam" id="PF00211">
    <property type="entry name" value="Guanylate_cyc"/>
    <property type="match status" value="1"/>
</dbReference>
<dbReference type="InterPro" id="IPR001054">
    <property type="entry name" value="A/G_cyclase"/>
</dbReference>
<accession>A0A3P3VKE1</accession>
<evidence type="ECO:0000259" key="2">
    <source>
        <dbReference type="PROSITE" id="PS50125"/>
    </source>
</evidence>
<feature type="domain" description="HAMP" evidence="3">
    <location>
        <begin position="327"/>
        <end position="381"/>
    </location>
</feature>
<dbReference type="Gene3D" id="3.30.70.1230">
    <property type="entry name" value="Nucleotide cyclase"/>
    <property type="match status" value="1"/>
</dbReference>
<dbReference type="PROSITE" id="PS50125">
    <property type="entry name" value="GUANYLATE_CYCLASE_2"/>
    <property type="match status" value="1"/>
</dbReference>
<dbReference type="AlphaFoldDB" id="A0A3P3VKE1"/>
<keyword evidence="1" id="KW-1133">Transmembrane helix</keyword>
<protein>
    <submittedName>
        <fullName evidence="4">Adenylate/guanylate cyclase domain-containing protein</fullName>
    </submittedName>
</protein>
<dbReference type="GO" id="GO:0035556">
    <property type="term" value="P:intracellular signal transduction"/>
    <property type="evidence" value="ECO:0007669"/>
    <property type="project" value="InterPro"/>
</dbReference>
<dbReference type="PANTHER" id="PTHR43081:SF1">
    <property type="entry name" value="ADENYLATE CYCLASE, TERMINAL-DIFFERENTIATION SPECIFIC"/>
    <property type="match status" value="1"/>
</dbReference>
<dbReference type="CDD" id="cd07302">
    <property type="entry name" value="CHD"/>
    <property type="match status" value="1"/>
</dbReference>
<dbReference type="Gene3D" id="6.10.340.10">
    <property type="match status" value="1"/>
</dbReference>
<dbReference type="Proteomes" id="UP000280792">
    <property type="component" value="Unassembled WGS sequence"/>
</dbReference>
<sequence>MSSRLSITTLLSVGFGLLMMIAVITVSLIGVSSTRKNMVNMMSQLGTLALTSLQAQMHDYMQPVNSQLDYIATLMQKGQVSPQAPEALKATLSGSLSALPQVYGMAYINDQYEMQALHRDDAVRFTRNMNKPHRIEPYFSSPSRIEKAIWGDPEALPGGARVIPVTRMVYLPDGRKGMLLTAIDVALLNEHISQLSGKHSNTFMLLGRQKLLASSFSLPLSEPLGDQPLADIESLAGNPLRLIWSEQAQDNDMQMPEGMLSHTVHQGEQSWIYIYTETRNYSEVPILLGMVVSGEQLSEERNALYLQVLFSVLMLLLFVALCWLFSRRLGSRFSRIAQGFEAIRESNLGQLTPMPPSRIIEFDQVSQAYNRMTEGLKQNQQMRDLFGQYVPKDIALQLLRDGGQLAPQHAYATIFFIDLEGFTSLSERLSPEQLLTTLNAFFSMVAEELEAQGGIITQFQGDAVLAIFNIPNPQPDHARRALNASRRILLRTRSEQFNHQHLSCRIGLNSGEVIAGNVGAPKRQNYTVHGDAVNLASRLETLNKEYGTRLLLSASTVELLPGERFREIGEIAIRGKQQPVRVYTLADAQP</sequence>
<organism evidence="4 5">
    <name type="scientific">Aestuariirhabdus litorea</name>
    <dbReference type="NCBI Taxonomy" id="2528527"/>
    <lineage>
        <taxon>Bacteria</taxon>
        <taxon>Pseudomonadati</taxon>
        <taxon>Pseudomonadota</taxon>
        <taxon>Gammaproteobacteria</taxon>
        <taxon>Oceanospirillales</taxon>
        <taxon>Aestuariirhabdaceae</taxon>
        <taxon>Aestuariirhabdus</taxon>
    </lineage>
</organism>
<dbReference type="SMART" id="SM00044">
    <property type="entry name" value="CYCc"/>
    <property type="match status" value="1"/>
</dbReference>
<keyword evidence="5" id="KW-1185">Reference proteome</keyword>
<feature type="transmembrane region" description="Helical" evidence="1">
    <location>
        <begin position="7"/>
        <end position="31"/>
    </location>
</feature>
<keyword evidence="1" id="KW-0812">Transmembrane</keyword>
<dbReference type="GO" id="GO:0009190">
    <property type="term" value="P:cyclic nucleotide biosynthetic process"/>
    <property type="evidence" value="ECO:0007669"/>
    <property type="project" value="InterPro"/>
</dbReference>
<dbReference type="InterPro" id="IPR050697">
    <property type="entry name" value="Adenylyl/Guanylyl_Cyclase_3/4"/>
</dbReference>
<feature type="transmembrane region" description="Helical" evidence="1">
    <location>
        <begin position="304"/>
        <end position="325"/>
    </location>
</feature>
<dbReference type="CDD" id="cd18773">
    <property type="entry name" value="PDC1_HK_sensor"/>
    <property type="match status" value="1"/>
</dbReference>
<feature type="domain" description="Guanylate cyclase" evidence="2">
    <location>
        <begin position="413"/>
        <end position="540"/>
    </location>
</feature>
<dbReference type="PANTHER" id="PTHR43081">
    <property type="entry name" value="ADENYLATE CYCLASE, TERMINAL-DIFFERENTIATION SPECIFIC-RELATED"/>
    <property type="match status" value="1"/>
</dbReference>
<evidence type="ECO:0000259" key="3">
    <source>
        <dbReference type="PROSITE" id="PS50885"/>
    </source>
</evidence>
<dbReference type="GO" id="GO:0016020">
    <property type="term" value="C:membrane"/>
    <property type="evidence" value="ECO:0007669"/>
    <property type="project" value="InterPro"/>
</dbReference>
<gene>
    <name evidence="4" type="ORF">D0544_15315</name>
</gene>